<protein>
    <submittedName>
        <fullName evidence="1">Uncharacterized protein</fullName>
    </submittedName>
</protein>
<evidence type="ECO:0000313" key="1">
    <source>
        <dbReference type="EMBL" id="OGM80179.1"/>
    </source>
</evidence>
<sequence>MAYDVKITLKIFDNPEKVIEKLTQAGFEDDGFTIKPSDDHAIRTLKRANMHLTVSYDHHGFGLKIIEIQAKHEGELQAQTMLEKLTAYTLELLRIL</sequence>
<accession>A0A1F8CWJ6</accession>
<dbReference type="EMBL" id="MGHY01000003">
    <property type="protein sequence ID" value="OGM80179.1"/>
    <property type="molecule type" value="Genomic_DNA"/>
</dbReference>
<name>A0A1F8CWJ6_9BACT</name>
<evidence type="ECO:0000313" key="2">
    <source>
        <dbReference type="Proteomes" id="UP000178999"/>
    </source>
</evidence>
<proteinExistence type="predicted"/>
<dbReference type="Proteomes" id="UP000178999">
    <property type="component" value="Unassembled WGS sequence"/>
</dbReference>
<dbReference type="AlphaFoldDB" id="A0A1F8CWJ6"/>
<reference evidence="1 2" key="1">
    <citation type="journal article" date="2016" name="Nat. Commun.">
        <title>Thousands of microbial genomes shed light on interconnected biogeochemical processes in an aquifer system.</title>
        <authorList>
            <person name="Anantharaman K."/>
            <person name="Brown C.T."/>
            <person name="Hug L.A."/>
            <person name="Sharon I."/>
            <person name="Castelle C.J."/>
            <person name="Probst A.J."/>
            <person name="Thomas B.C."/>
            <person name="Singh A."/>
            <person name="Wilkins M.J."/>
            <person name="Karaoz U."/>
            <person name="Brodie E.L."/>
            <person name="Williams K.H."/>
            <person name="Hubbard S.S."/>
            <person name="Banfield J.F."/>
        </authorList>
    </citation>
    <scope>NUCLEOTIDE SEQUENCE [LARGE SCALE GENOMIC DNA]</scope>
</reference>
<comment type="caution">
    <text evidence="1">The sequence shown here is derived from an EMBL/GenBank/DDBJ whole genome shotgun (WGS) entry which is preliminary data.</text>
</comment>
<gene>
    <name evidence="1" type="ORF">A2382_00115</name>
</gene>
<organism evidence="1 2">
    <name type="scientific">Candidatus Woesebacteria bacterium RIFOXYB1_FULL_38_16</name>
    <dbReference type="NCBI Taxonomy" id="1802538"/>
    <lineage>
        <taxon>Bacteria</taxon>
        <taxon>Candidatus Woeseibacteriota</taxon>
    </lineage>
</organism>